<gene>
    <name evidence="1" type="ORF">CSUI_007080</name>
</gene>
<accession>A0A2C6KRL7</accession>
<name>A0A2C6KRL7_9APIC</name>
<evidence type="ECO:0000313" key="1">
    <source>
        <dbReference type="EMBL" id="PHJ19085.1"/>
    </source>
</evidence>
<keyword evidence="2" id="KW-1185">Reference proteome</keyword>
<dbReference type="VEuPathDB" id="ToxoDB:CSUI_007080"/>
<evidence type="ECO:0000313" key="2">
    <source>
        <dbReference type="Proteomes" id="UP000221165"/>
    </source>
</evidence>
<comment type="caution">
    <text evidence="1">The sequence shown here is derived from an EMBL/GenBank/DDBJ whole genome shotgun (WGS) entry which is preliminary data.</text>
</comment>
<protein>
    <submittedName>
        <fullName evidence="1">Uncharacterized protein</fullName>
    </submittedName>
</protein>
<dbReference type="Proteomes" id="UP000221165">
    <property type="component" value="Unassembled WGS sequence"/>
</dbReference>
<sequence>MISIFPSFSPLLYLLFCFFFSSRLSCLFLSSTCHLPSSFLAVRDLFDSSGVLSPVPLSFMSPSRLSPPSFLSFTSFLKSSDYHFSILRKFRTFSPSSFFSSQRRCLLFSSPFFGVSPLFSPSRSIDASLSLRRFAPSPAIIPKKGER</sequence>
<dbReference type="GeneID" id="94430441"/>
<dbReference type="AlphaFoldDB" id="A0A2C6KRL7"/>
<feature type="non-terminal residue" evidence="1">
    <location>
        <position position="147"/>
    </location>
</feature>
<dbReference type="RefSeq" id="XP_067920787.1">
    <property type="nucleotide sequence ID" value="XM_068067230.1"/>
</dbReference>
<dbReference type="EMBL" id="MIGC01003654">
    <property type="protein sequence ID" value="PHJ19085.1"/>
    <property type="molecule type" value="Genomic_DNA"/>
</dbReference>
<organism evidence="1 2">
    <name type="scientific">Cystoisospora suis</name>
    <dbReference type="NCBI Taxonomy" id="483139"/>
    <lineage>
        <taxon>Eukaryota</taxon>
        <taxon>Sar</taxon>
        <taxon>Alveolata</taxon>
        <taxon>Apicomplexa</taxon>
        <taxon>Conoidasida</taxon>
        <taxon>Coccidia</taxon>
        <taxon>Eucoccidiorida</taxon>
        <taxon>Eimeriorina</taxon>
        <taxon>Sarcocystidae</taxon>
        <taxon>Cystoisospora</taxon>
    </lineage>
</organism>
<reference evidence="1 2" key="1">
    <citation type="journal article" date="2017" name="Int. J. Parasitol.">
        <title>The genome of the protozoan parasite Cystoisospora suis and a reverse vaccinology approach to identify vaccine candidates.</title>
        <authorList>
            <person name="Palmieri N."/>
            <person name="Shrestha A."/>
            <person name="Ruttkowski B."/>
            <person name="Beck T."/>
            <person name="Vogl C."/>
            <person name="Tomley F."/>
            <person name="Blake D.P."/>
            <person name="Joachim A."/>
        </authorList>
    </citation>
    <scope>NUCLEOTIDE SEQUENCE [LARGE SCALE GENOMIC DNA]</scope>
    <source>
        <strain evidence="1 2">Wien I</strain>
    </source>
</reference>
<proteinExistence type="predicted"/>